<dbReference type="Pfam" id="PF07498">
    <property type="entry name" value="Rho_N"/>
    <property type="match status" value="1"/>
</dbReference>
<dbReference type="EMBL" id="AZAC01000034">
    <property type="protein sequence ID" value="KIX12176.1"/>
    <property type="molecule type" value="Genomic_DNA"/>
</dbReference>
<dbReference type="InParanoid" id="A0A0D2J8W6"/>
<dbReference type="STRING" id="1429043.X474_20590"/>
<evidence type="ECO:0000259" key="2">
    <source>
        <dbReference type="SMART" id="SM00959"/>
    </source>
</evidence>
<protein>
    <submittedName>
        <fullName evidence="3">Rho termination factor domain-containing protein</fullName>
    </submittedName>
</protein>
<accession>A0A0D2J8W6</accession>
<gene>
    <name evidence="3" type="ORF">X474_20590</name>
</gene>
<dbReference type="SMART" id="SM00959">
    <property type="entry name" value="Rho_N"/>
    <property type="match status" value="1"/>
</dbReference>
<reference evidence="3 4" key="1">
    <citation type="submission" date="2013-11" db="EMBL/GenBank/DDBJ databases">
        <title>Metagenomic analysis of a methanogenic consortium involved in long chain n-alkane degradation.</title>
        <authorList>
            <person name="Davidova I.A."/>
            <person name="Callaghan A.V."/>
            <person name="Wawrik B."/>
            <person name="Pruitt S."/>
            <person name="Marks C."/>
            <person name="Duncan K.E."/>
            <person name="Suflita J.M."/>
        </authorList>
    </citation>
    <scope>NUCLEOTIDE SEQUENCE [LARGE SCALE GENOMIC DNA]</scope>
    <source>
        <strain evidence="3 4">SPR</strain>
    </source>
</reference>
<keyword evidence="4" id="KW-1185">Reference proteome</keyword>
<feature type="domain" description="Rho termination factor-like N-terminal" evidence="2">
    <location>
        <begin position="7"/>
        <end position="50"/>
    </location>
</feature>
<evidence type="ECO:0000256" key="1">
    <source>
        <dbReference type="SAM" id="Coils"/>
    </source>
</evidence>
<evidence type="ECO:0000313" key="3">
    <source>
        <dbReference type="EMBL" id="KIX12176.1"/>
    </source>
</evidence>
<dbReference type="PATRIC" id="fig|1429043.3.peg.4361"/>
<dbReference type="OrthoDB" id="5471852at2"/>
<sequence>MAENEKPLEKMTAKELREVALAEGGIVGVHGMNKAELIAAIKESRGIEDEGGKKVDAGAIRALKKEMAELKAERDKLREEGDDKKVEALRRRLSKMKKKTRRLAKAG</sequence>
<dbReference type="AlphaFoldDB" id="A0A0D2J8W6"/>
<dbReference type="GO" id="GO:0006353">
    <property type="term" value="P:DNA-templated transcription termination"/>
    <property type="evidence" value="ECO:0007669"/>
    <property type="project" value="InterPro"/>
</dbReference>
<feature type="coiled-coil region" evidence="1">
    <location>
        <begin position="60"/>
        <end position="106"/>
    </location>
</feature>
<name>A0A0D2J8W6_9BACT</name>
<organism evidence="3 4">
    <name type="scientific">Dethiosulfatarculus sandiegensis</name>
    <dbReference type="NCBI Taxonomy" id="1429043"/>
    <lineage>
        <taxon>Bacteria</taxon>
        <taxon>Pseudomonadati</taxon>
        <taxon>Thermodesulfobacteriota</taxon>
        <taxon>Desulfarculia</taxon>
        <taxon>Desulfarculales</taxon>
        <taxon>Desulfarculaceae</taxon>
        <taxon>Dethiosulfatarculus</taxon>
    </lineage>
</organism>
<dbReference type="RefSeq" id="WP_044350983.1">
    <property type="nucleotide sequence ID" value="NZ_AZAC01000034.1"/>
</dbReference>
<keyword evidence="1" id="KW-0175">Coiled coil</keyword>
<dbReference type="InterPro" id="IPR011112">
    <property type="entry name" value="Rho-like_N"/>
</dbReference>
<proteinExistence type="predicted"/>
<comment type="caution">
    <text evidence="3">The sequence shown here is derived from an EMBL/GenBank/DDBJ whole genome shotgun (WGS) entry which is preliminary data.</text>
</comment>
<evidence type="ECO:0000313" key="4">
    <source>
        <dbReference type="Proteomes" id="UP000032233"/>
    </source>
</evidence>
<dbReference type="Proteomes" id="UP000032233">
    <property type="component" value="Unassembled WGS sequence"/>
</dbReference>